<dbReference type="InterPro" id="IPR036928">
    <property type="entry name" value="AS_sf"/>
</dbReference>
<dbReference type="EMBL" id="CP065748">
    <property type="protein sequence ID" value="QPS81602.1"/>
    <property type="molecule type" value="Genomic_DNA"/>
</dbReference>
<feature type="domain" description="Amidase" evidence="1">
    <location>
        <begin position="55"/>
        <end position="245"/>
    </location>
</feature>
<dbReference type="InterPro" id="IPR023631">
    <property type="entry name" value="Amidase_dom"/>
</dbReference>
<evidence type="ECO:0000313" key="3">
    <source>
        <dbReference type="Proteomes" id="UP000595064"/>
    </source>
</evidence>
<sequence length="436" mass="45867">MAEFETLPSVDEMLRRFALLPPSAHDSHAAALATEFRRRNAQWHCAEHIFAAPSPQPGGLLSGVPLAHKDVFDTGLHVPGLGRPRTTGQIRPAATVLQRLKAQGALHLGALTMAEFACGATAESLHSPRLLNPLDAQAAVGGSSSGSAVAVAAGLCAASLGTDTAGSVRMPAATCALIGLKPTRGLLPSDGVAPLAPTLDTVGVIARSAADAARIFTAMLPTRPDTPEPPPRWRIGNAMRTTHEDAGVAAALTLFEKSLHASVQIQNRPAPDLGRLNRLAQIVLHAEAAISLEAAVRTELDTLAPATRAIALPGWAMPNGWYRHALHQIPAQSHAFMTTCLDGIDLLLMPCLPKGVPDRETVTTSCPGFDPRALAAMHRHHAYINYLGLPALVMPVGKDGRGRPVSVQIVGAPGSESLLLAFAHEFALPFHHFVHP</sequence>
<dbReference type="RefSeq" id="WP_016454375.1">
    <property type="nucleotide sequence ID" value="NZ_CP065748.1"/>
</dbReference>
<dbReference type="GO" id="GO:0003824">
    <property type="term" value="F:catalytic activity"/>
    <property type="evidence" value="ECO:0007669"/>
    <property type="project" value="InterPro"/>
</dbReference>
<keyword evidence="3" id="KW-1185">Reference proteome</keyword>
<dbReference type="InterPro" id="IPR000120">
    <property type="entry name" value="Amidase"/>
</dbReference>
<proteinExistence type="predicted"/>
<dbReference type="PROSITE" id="PS00571">
    <property type="entry name" value="AMIDASES"/>
    <property type="match status" value="1"/>
</dbReference>
<evidence type="ECO:0000313" key="2">
    <source>
        <dbReference type="EMBL" id="QPS81602.1"/>
    </source>
</evidence>
<dbReference type="Pfam" id="PF01425">
    <property type="entry name" value="Amidase"/>
    <property type="match status" value="2"/>
</dbReference>
<dbReference type="Gene3D" id="3.90.1300.10">
    <property type="entry name" value="Amidase signature (AS) domain"/>
    <property type="match status" value="1"/>
</dbReference>
<accession>A0A7T2YT76</accession>
<dbReference type="SUPFAM" id="SSF75304">
    <property type="entry name" value="Amidase signature (AS) enzymes"/>
    <property type="match status" value="1"/>
</dbReference>
<evidence type="ECO:0000259" key="1">
    <source>
        <dbReference type="Pfam" id="PF01425"/>
    </source>
</evidence>
<feature type="domain" description="Amidase" evidence="1">
    <location>
        <begin position="334"/>
        <end position="420"/>
    </location>
</feature>
<name>A0A7T2YT76_9BURK</name>
<dbReference type="PANTHER" id="PTHR11895">
    <property type="entry name" value="TRANSAMIDASE"/>
    <property type="match status" value="1"/>
</dbReference>
<protein>
    <submittedName>
        <fullName evidence="2">Amidase</fullName>
    </submittedName>
</protein>
<dbReference type="InterPro" id="IPR020556">
    <property type="entry name" value="Amidase_CS"/>
</dbReference>
<dbReference type="KEGG" id="dla:I6G47_00510"/>
<dbReference type="Proteomes" id="UP000595064">
    <property type="component" value="Chromosome"/>
</dbReference>
<organism evidence="2 3">
    <name type="scientific">Delftia lacustris</name>
    <dbReference type="NCBI Taxonomy" id="558537"/>
    <lineage>
        <taxon>Bacteria</taxon>
        <taxon>Pseudomonadati</taxon>
        <taxon>Pseudomonadota</taxon>
        <taxon>Betaproteobacteria</taxon>
        <taxon>Burkholderiales</taxon>
        <taxon>Comamonadaceae</taxon>
        <taxon>Delftia</taxon>
    </lineage>
</organism>
<dbReference type="PANTHER" id="PTHR11895:SF176">
    <property type="entry name" value="AMIDASE AMID-RELATED"/>
    <property type="match status" value="1"/>
</dbReference>
<gene>
    <name evidence="2" type="ORF">I6G47_00510</name>
</gene>
<dbReference type="AlphaFoldDB" id="A0A7T2YT76"/>
<reference evidence="2 3" key="1">
    <citation type="submission" date="2020-12" db="EMBL/GenBank/DDBJ databases">
        <title>FDA dAtabase for Regulatory Grade micrObial Sequences (FDA-ARGOS): Supporting development and validation of Infectious Disease Dx tests.</title>
        <authorList>
            <person name="Sproer C."/>
            <person name="Gronow S."/>
            <person name="Severitt S."/>
            <person name="Schroder I."/>
            <person name="Tallon L."/>
            <person name="Sadzewicz L."/>
            <person name="Zhao X."/>
            <person name="Boylan J."/>
            <person name="Ott S."/>
            <person name="Bowen H."/>
            <person name="Vavikolanu K."/>
            <person name="Mehta A."/>
            <person name="Aluvathingal J."/>
            <person name="Nadendla S."/>
            <person name="Lowell S."/>
            <person name="Myers T."/>
            <person name="Yan Y."/>
            <person name="Sichtig H."/>
        </authorList>
    </citation>
    <scope>NUCLEOTIDE SEQUENCE [LARGE SCALE GENOMIC DNA]</scope>
    <source>
        <strain evidence="2 3">FDAARGOS_890</strain>
    </source>
</reference>